<proteinExistence type="predicted"/>
<gene>
    <name evidence="1" type="ORF">J5227_21130</name>
</gene>
<reference evidence="1" key="1">
    <citation type="submission" date="2021-03" db="EMBL/GenBank/DDBJ databases">
        <title>Isolation of Bacillus subtilis from fermented food sample.</title>
        <authorList>
            <person name="Lakshmanan V."/>
            <person name="Athira K."/>
            <person name="Rajagopal K."/>
        </authorList>
    </citation>
    <scope>NUCLEOTIDE SEQUENCE</scope>
    <source>
        <strain evidence="1">S1</strain>
    </source>
</reference>
<dbReference type="Proteomes" id="UP000665181">
    <property type="component" value="Unassembled WGS sequence"/>
</dbReference>
<protein>
    <submittedName>
        <fullName evidence="1">Uncharacterized protein</fullName>
    </submittedName>
</protein>
<name>A0A8I1WJ53_BACIU</name>
<dbReference type="RefSeq" id="WP_208556860.1">
    <property type="nucleotide sequence ID" value="NZ_JAGFPW010000032.1"/>
</dbReference>
<accession>A0A8I1WJ53</accession>
<sequence>MLIKFLRPEHVPAFLDGSLFFMNTGYFIDLEKKDAKNKGIGDQYEGAHFRILDNKKDVMSIEIDGKYHEIPYNRGFATRNNTSVRQLLLSCFTFIKFNSENFYLDGCKDEESVYKIKPTIIEGLKKEFEGRIPVLINIGLFFKRFESIVEKNHFRRGLVQYFDEYANYPLSKDQLEKDPTLALFYKRKYYEHQKEYRIILANPLGLESKTIELGDLRDCIVQLESIQDLRRMIVTTKPTEEHSV</sequence>
<dbReference type="AlphaFoldDB" id="A0A8I1WJ53"/>
<evidence type="ECO:0000313" key="2">
    <source>
        <dbReference type="Proteomes" id="UP000665181"/>
    </source>
</evidence>
<organism evidence="1 2">
    <name type="scientific">Bacillus subtilis</name>
    <dbReference type="NCBI Taxonomy" id="1423"/>
    <lineage>
        <taxon>Bacteria</taxon>
        <taxon>Bacillati</taxon>
        <taxon>Bacillota</taxon>
        <taxon>Bacilli</taxon>
        <taxon>Bacillales</taxon>
        <taxon>Bacillaceae</taxon>
        <taxon>Bacillus</taxon>
    </lineage>
</organism>
<evidence type="ECO:0000313" key="1">
    <source>
        <dbReference type="EMBL" id="MBO3796743.1"/>
    </source>
</evidence>
<comment type="caution">
    <text evidence="1">The sequence shown here is derived from an EMBL/GenBank/DDBJ whole genome shotgun (WGS) entry which is preliminary data.</text>
</comment>
<dbReference type="EMBL" id="JAGFPW010000032">
    <property type="protein sequence ID" value="MBO3796743.1"/>
    <property type="molecule type" value="Genomic_DNA"/>
</dbReference>